<sequence>VLVIAALLIAMEQSGGIQQLYLAISGLGQSDSTIPKLLHFASRSELLPAALAPLMNSCIALNPGWTVHLWTEADVRLLLLKEWPELLKLYSSGTVSQAERLAMAKYPVLHRFGGVFLDTTVECLKPLDIALEAANSVIFLALERPENHRILENAQFKLSPAAMGAAPGSAWFRHAIDVMQRRESIGQDLSLDGSFPTECHLLWQRKQQQRKQPGADRYQPERSVYLLPWEYFSSTLRNPDVMLGLCQQLRRWPELRAVYTTRSEACSSIVSNVTGEPNATAIRAGLQPNEYTVGLQHHGLIQSASVRLIAAQGRWKNQLLFNVTSVWPAVRRYEKASKTDELELDEDVEEVEDFLDRFLFFSFFFFNFFLLSSFFFAFRFFFCFSAASLGRTGDLDRSRFCKDEPVAISDSNEFGIGRFNRRTQSDKNRNFLDGSELKLMDRSALDSVTSPADLADSNTAAVTKSGDIAVATRAATPIVSSGNQGGLLDLGHASAVFRIANSAGHKRCRPGDEHEQPQDRTVSRVAIRNGTESIRPPAQTSGSALAVLRRSRRASSVPPITPKMPAKHVKTPNTSVVLPASDWLPPGVGDTELNPSVVSTKVLIFDRARRSSNHLDGLIAAAAAAAVAAGPSDWPRRGSRKQTASKMTQSRPRGEVTRRAQFQLSVASDTSWPITNPTPVPKGTWGFVWGFFEGRLCRIKQDQRPSPGIVSKQVGNDGRRHGGIGGLADTHQTAGDQQQAEHATECCCAGDRKNVASRFDKRDGNGKAGEAIIDCDRCCGTRVLSASSNSDIAISSLSRSSCGGGGKGGDIVPTSELTASSSFSHLDSSSISTSTRRDIGGGDSEDLAVA</sequence>
<dbReference type="SUPFAM" id="SSF53448">
    <property type="entry name" value="Nucleotide-diphospho-sugar transferases"/>
    <property type="match status" value="1"/>
</dbReference>
<feature type="transmembrane region" description="Helical" evidence="3">
    <location>
        <begin position="358"/>
        <end position="382"/>
    </location>
</feature>
<dbReference type="WBParaSite" id="maker-uti_cns_0001563-snap-gene-0.4-mRNA-1">
    <property type="protein sequence ID" value="maker-uti_cns_0001563-snap-gene-0.4-mRNA-1"/>
    <property type="gene ID" value="maker-uti_cns_0001563-snap-gene-0.4"/>
</dbReference>
<evidence type="ECO:0000313" key="5">
    <source>
        <dbReference type="WBParaSite" id="maker-uti_cns_0001563-snap-gene-0.4-mRNA-1"/>
    </source>
</evidence>
<protein>
    <submittedName>
        <fullName evidence="5">Glycos_transf_1 domain-containing protein</fullName>
    </submittedName>
</protein>
<dbReference type="PANTHER" id="PTHR32385">
    <property type="entry name" value="MANNOSYL PHOSPHORYLINOSITOL CERAMIDE SYNTHASE"/>
    <property type="match status" value="1"/>
</dbReference>
<dbReference type="GO" id="GO:0051999">
    <property type="term" value="P:mannosyl-inositol phosphorylceramide biosynthetic process"/>
    <property type="evidence" value="ECO:0007669"/>
    <property type="project" value="TreeGrafter"/>
</dbReference>
<keyword evidence="3" id="KW-0472">Membrane</keyword>
<dbReference type="GO" id="GO:0000030">
    <property type="term" value="F:mannosyltransferase activity"/>
    <property type="evidence" value="ECO:0007669"/>
    <property type="project" value="TreeGrafter"/>
</dbReference>
<feature type="compositionally biased region" description="Polar residues" evidence="2">
    <location>
        <begin position="641"/>
        <end position="651"/>
    </location>
</feature>
<organism evidence="4 5">
    <name type="scientific">Macrostomum lignano</name>
    <dbReference type="NCBI Taxonomy" id="282301"/>
    <lineage>
        <taxon>Eukaryota</taxon>
        <taxon>Metazoa</taxon>
        <taxon>Spiralia</taxon>
        <taxon>Lophotrochozoa</taxon>
        <taxon>Platyhelminthes</taxon>
        <taxon>Rhabditophora</taxon>
        <taxon>Macrostomorpha</taxon>
        <taxon>Macrostomida</taxon>
        <taxon>Macrostomidae</taxon>
        <taxon>Macrostomum</taxon>
    </lineage>
</organism>
<feature type="region of interest" description="Disordered" evidence="2">
    <location>
        <begin position="550"/>
        <end position="571"/>
    </location>
</feature>
<keyword evidence="4" id="KW-1185">Reference proteome</keyword>
<dbReference type="InterPro" id="IPR007577">
    <property type="entry name" value="GlycoTrfase_DXD_sugar-bd_CS"/>
</dbReference>
<evidence type="ECO:0000256" key="1">
    <source>
        <dbReference type="ARBA" id="ARBA00022679"/>
    </source>
</evidence>
<name>A0A1I8GCR3_9PLAT</name>
<keyword evidence="1" id="KW-0808">Transferase</keyword>
<dbReference type="GO" id="GO:0016020">
    <property type="term" value="C:membrane"/>
    <property type="evidence" value="ECO:0007669"/>
    <property type="project" value="GOC"/>
</dbReference>
<dbReference type="PANTHER" id="PTHR32385:SF23">
    <property type="entry name" value="NUCLEOTIDE-DIPHOSPHO-SUGAR TRANSFERASE"/>
    <property type="match status" value="1"/>
</dbReference>
<feature type="region of interest" description="Disordered" evidence="2">
    <location>
        <begin position="631"/>
        <end position="658"/>
    </location>
</feature>
<dbReference type="Gene3D" id="3.90.550.20">
    <property type="match status" value="1"/>
</dbReference>
<dbReference type="Proteomes" id="UP000095280">
    <property type="component" value="Unplaced"/>
</dbReference>
<dbReference type="InterPro" id="IPR029044">
    <property type="entry name" value="Nucleotide-diphossugar_trans"/>
</dbReference>
<evidence type="ECO:0000256" key="2">
    <source>
        <dbReference type="SAM" id="MobiDB-lite"/>
    </source>
</evidence>
<dbReference type="Pfam" id="PF04488">
    <property type="entry name" value="Gly_transf_sug"/>
    <property type="match status" value="1"/>
</dbReference>
<accession>A0A1I8GCR3</accession>
<evidence type="ECO:0000313" key="4">
    <source>
        <dbReference type="Proteomes" id="UP000095280"/>
    </source>
</evidence>
<feature type="region of interest" description="Disordered" evidence="2">
    <location>
        <begin position="798"/>
        <end position="850"/>
    </location>
</feature>
<evidence type="ECO:0000256" key="3">
    <source>
        <dbReference type="SAM" id="Phobius"/>
    </source>
</evidence>
<keyword evidence="3" id="KW-0812">Transmembrane</keyword>
<dbReference type="AlphaFoldDB" id="A0A1I8GCR3"/>
<keyword evidence="3" id="KW-1133">Transmembrane helix</keyword>
<reference evidence="5" key="1">
    <citation type="submission" date="2016-11" db="UniProtKB">
        <authorList>
            <consortium name="WormBaseParasite"/>
        </authorList>
    </citation>
    <scope>IDENTIFICATION</scope>
</reference>
<dbReference type="InterPro" id="IPR051706">
    <property type="entry name" value="Glycosyltransferase_domain"/>
</dbReference>
<proteinExistence type="predicted"/>
<feature type="compositionally biased region" description="Low complexity" evidence="2">
    <location>
        <begin position="820"/>
        <end position="834"/>
    </location>
</feature>